<dbReference type="PANTHER" id="PTHR30237">
    <property type="entry name" value="MURAMOYLTETRAPEPTIDE CARBOXYPEPTIDASE"/>
    <property type="match status" value="1"/>
</dbReference>
<dbReference type="InterPro" id="IPR040921">
    <property type="entry name" value="Peptidase_S66C"/>
</dbReference>
<dbReference type="CDD" id="cd07025">
    <property type="entry name" value="Peptidase_S66"/>
    <property type="match status" value="1"/>
</dbReference>
<keyword evidence="2" id="KW-0121">Carboxypeptidase</keyword>
<evidence type="ECO:0000313" key="10">
    <source>
        <dbReference type="Proteomes" id="UP001597283"/>
    </source>
</evidence>
<keyword evidence="10" id="KW-1185">Reference proteome</keyword>
<feature type="domain" description="LD-carboxypeptidase C-terminal" evidence="8">
    <location>
        <begin position="165"/>
        <end position="272"/>
    </location>
</feature>
<evidence type="ECO:0000256" key="3">
    <source>
        <dbReference type="ARBA" id="ARBA00022670"/>
    </source>
</evidence>
<dbReference type="InterPro" id="IPR040449">
    <property type="entry name" value="Peptidase_S66_N"/>
</dbReference>
<comment type="caution">
    <text evidence="9">The sequence shown here is derived from an EMBL/GenBank/DDBJ whole genome shotgun (WGS) entry which is preliminary data.</text>
</comment>
<sequence length="273" mass="29345">MKIAVCAPARSITPAGAARVAAFTALYYPQVDLIVDPQCFAQAGHFAGPDEVRAEAFLRHANDPGIDAIWFARGGYGSNRILASVMPELTSAAREKSYMGFSDMGFLLGALYARRIGRPVHGPMASNVSEASKGMPVGRALGWLVNRDRSVLEPTLGGQPAAAFNLVILCALLGTPWMPDLTDHILYIEEVGEAYYRIDRLLFQMANATQLKGIAGVRLGAVTDVPDGDTEAEFGESLEVMMTGWCRDMGVPYLGRARIGHDADNLVIPFGLA</sequence>
<dbReference type="InterPro" id="IPR027461">
    <property type="entry name" value="Carboxypeptidase_A_C_sf"/>
</dbReference>
<dbReference type="InterPro" id="IPR029062">
    <property type="entry name" value="Class_I_gatase-like"/>
</dbReference>
<dbReference type="RefSeq" id="WP_380939269.1">
    <property type="nucleotide sequence ID" value="NZ_JBHUFC010000002.1"/>
</dbReference>
<evidence type="ECO:0000259" key="7">
    <source>
        <dbReference type="Pfam" id="PF02016"/>
    </source>
</evidence>
<organism evidence="9 10">
    <name type="scientific">Sphingomonas floccifaciens</name>
    <dbReference type="NCBI Taxonomy" id="1844115"/>
    <lineage>
        <taxon>Bacteria</taxon>
        <taxon>Pseudomonadati</taxon>
        <taxon>Pseudomonadota</taxon>
        <taxon>Alphaproteobacteria</taxon>
        <taxon>Sphingomonadales</taxon>
        <taxon>Sphingomonadaceae</taxon>
        <taxon>Sphingomonas</taxon>
    </lineage>
</organism>
<keyword evidence="4" id="KW-0378">Hydrolase</keyword>
<dbReference type="Proteomes" id="UP001597283">
    <property type="component" value="Unassembled WGS sequence"/>
</dbReference>
<feature type="domain" description="LD-carboxypeptidase N-terminal" evidence="7">
    <location>
        <begin position="3"/>
        <end position="114"/>
    </location>
</feature>
<evidence type="ECO:0000256" key="2">
    <source>
        <dbReference type="ARBA" id="ARBA00022645"/>
    </source>
</evidence>
<keyword evidence="3" id="KW-0645">Protease</keyword>
<evidence type="ECO:0000256" key="6">
    <source>
        <dbReference type="SAM" id="SignalP"/>
    </source>
</evidence>
<dbReference type="Pfam" id="PF17676">
    <property type="entry name" value="Peptidase_S66C"/>
    <property type="match status" value="1"/>
</dbReference>
<dbReference type="Pfam" id="PF02016">
    <property type="entry name" value="Peptidase_S66"/>
    <property type="match status" value="1"/>
</dbReference>
<proteinExistence type="inferred from homology"/>
<dbReference type="SUPFAM" id="SSF141986">
    <property type="entry name" value="LD-carboxypeptidase A C-terminal domain-like"/>
    <property type="match status" value="1"/>
</dbReference>
<evidence type="ECO:0000256" key="1">
    <source>
        <dbReference type="ARBA" id="ARBA00010233"/>
    </source>
</evidence>
<dbReference type="PANTHER" id="PTHR30237:SF2">
    <property type="entry name" value="MUREIN TETRAPEPTIDE CARBOXYPEPTIDASE"/>
    <property type="match status" value="1"/>
</dbReference>
<evidence type="ECO:0000256" key="4">
    <source>
        <dbReference type="ARBA" id="ARBA00022801"/>
    </source>
</evidence>
<evidence type="ECO:0000256" key="5">
    <source>
        <dbReference type="ARBA" id="ARBA00022825"/>
    </source>
</evidence>
<gene>
    <name evidence="9" type="ORF">ACFSC3_04820</name>
</gene>
<evidence type="ECO:0000313" key="9">
    <source>
        <dbReference type="EMBL" id="MFD1786890.1"/>
    </source>
</evidence>
<reference evidence="10" key="1">
    <citation type="journal article" date="2019" name="Int. J. Syst. Evol. Microbiol.">
        <title>The Global Catalogue of Microorganisms (GCM) 10K type strain sequencing project: providing services to taxonomists for standard genome sequencing and annotation.</title>
        <authorList>
            <consortium name="The Broad Institute Genomics Platform"/>
            <consortium name="The Broad Institute Genome Sequencing Center for Infectious Disease"/>
            <person name="Wu L."/>
            <person name="Ma J."/>
        </authorList>
    </citation>
    <scope>NUCLEOTIDE SEQUENCE [LARGE SCALE GENOMIC DNA]</scope>
    <source>
        <strain evidence="10">Q85</strain>
    </source>
</reference>
<protein>
    <submittedName>
        <fullName evidence="9">LD-carboxypeptidase</fullName>
    </submittedName>
</protein>
<dbReference type="InterPro" id="IPR027478">
    <property type="entry name" value="LdcA_N"/>
</dbReference>
<accession>A0ABW4NDM6</accession>
<dbReference type="Gene3D" id="3.40.50.10740">
    <property type="entry name" value="Class I glutamine amidotransferase-like"/>
    <property type="match status" value="1"/>
</dbReference>
<dbReference type="InterPro" id="IPR003507">
    <property type="entry name" value="S66_fam"/>
</dbReference>
<keyword evidence="6" id="KW-0732">Signal</keyword>
<name>A0ABW4NDM6_9SPHN</name>
<keyword evidence="5" id="KW-0720">Serine protease</keyword>
<dbReference type="Gene3D" id="3.50.30.60">
    <property type="entry name" value="LD-carboxypeptidase A C-terminal domain-like"/>
    <property type="match status" value="1"/>
</dbReference>
<dbReference type="EMBL" id="JBHUFC010000002">
    <property type="protein sequence ID" value="MFD1786890.1"/>
    <property type="molecule type" value="Genomic_DNA"/>
</dbReference>
<feature type="signal peptide" evidence="6">
    <location>
        <begin position="1"/>
        <end position="17"/>
    </location>
</feature>
<dbReference type="SUPFAM" id="SSF52317">
    <property type="entry name" value="Class I glutamine amidotransferase-like"/>
    <property type="match status" value="1"/>
</dbReference>
<comment type="similarity">
    <text evidence="1">Belongs to the peptidase S66 family.</text>
</comment>
<evidence type="ECO:0000259" key="8">
    <source>
        <dbReference type="Pfam" id="PF17676"/>
    </source>
</evidence>
<feature type="chain" id="PRO_5046165494" evidence="6">
    <location>
        <begin position="18"/>
        <end position="273"/>
    </location>
</feature>